<dbReference type="eggNOG" id="COG0491">
    <property type="taxonomic scope" value="Bacteria"/>
</dbReference>
<dbReference type="RefSeq" id="WP_013975757.1">
    <property type="nucleotide sequence ID" value="NC_015735.1"/>
</dbReference>
<dbReference type="InterPro" id="IPR036866">
    <property type="entry name" value="RibonucZ/Hydroxyglut_hydro"/>
</dbReference>
<dbReference type="AlphaFoldDB" id="F7XY31"/>
<dbReference type="PANTHER" id="PTHR46233">
    <property type="entry name" value="HYDROXYACYLGLUTATHIONE HYDROLASE GLOC"/>
    <property type="match status" value="1"/>
</dbReference>
<keyword evidence="3 6" id="KW-0378">Hydrolase</keyword>
<feature type="domain" description="Metallo-beta-lactamase" evidence="5">
    <location>
        <begin position="12"/>
        <end position="192"/>
    </location>
</feature>
<evidence type="ECO:0000256" key="2">
    <source>
        <dbReference type="ARBA" id="ARBA00022723"/>
    </source>
</evidence>
<sequence length="211" mass="23274">MKYHIMPVTKFRQNCSLVWCEQVGEAALVDPGGDANWLRQEVAAQGVTVKEIWLTHGHLDHVGAANELAAFYHVPIIGSHRDDETLMASIPGQCQMFGIERIQPLIPDRWLTDGAKVSVGKLSFEVLHCPGHSPGHVVFWNKLAKFILMGDVLFNGSIGRTDLPGGDLATLMHSINYQLLPLADDITFLPGHGPMSTIGHERHTNPFLARN</sequence>
<dbReference type="HOGENOM" id="CLU_030571_5_0_6"/>
<dbReference type="SMART" id="SM00849">
    <property type="entry name" value="Lactamase_B"/>
    <property type="match status" value="1"/>
</dbReference>
<keyword evidence="4" id="KW-0862">Zinc</keyword>
<protein>
    <submittedName>
        <fullName evidence="6">Putative hydroxyacylglutathione hydrolase</fullName>
    </submittedName>
</protein>
<dbReference type="GO" id="GO:0046872">
    <property type="term" value="F:metal ion binding"/>
    <property type="evidence" value="ECO:0007669"/>
    <property type="project" value="UniProtKB-KW"/>
</dbReference>
<dbReference type="Gene3D" id="3.60.15.10">
    <property type="entry name" value="Ribonuclease Z/Hydroxyacylglutathione hydrolase-like"/>
    <property type="match status" value="1"/>
</dbReference>
<dbReference type="InterPro" id="IPR051453">
    <property type="entry name" value="MBL_Glyoxalase_II"/>
</dbReference>
<evidence type="ECO:0000313" key="7">
    <source>
        <dbReference type="Proteomes" id="UP000000504"/>
    </source>
</evidence>
<dbReference type="EMBL" id="CP002243">
    <property type="protein sequence ID" value="AEI75007.1"/>
    <property type="molecule type" value="Genomic_DNA"/>
</dbReference>
<evidence type="ECO:0000259" key="5">
    <source>
        <dbReference type="SMART" id="SM00849"/>
    </source>
</evidence>
<dbReference type="SUPFAM" id="SSF56281">
    <property type="entry name" value="Metallo-hydrolase/oxidoreductase"/>
    <property type="match status" value="1"/>
</dbReference>
<evidence type="ECO:0000256" key="3">
    <source>
        <dbReference type="ARBA" id="ARBA00022801"/>
    </source>
</evidence>
<organism evidence="6 7">
    <name type="scientific">Moranella endobia (strain PCIT)</name>
    <dbReference type="NCBI Taxonomy" id="903503"/>
    <lineage>
        <taxon>Bacteria</taxon>
        <taxon>Pseudomonadati</taxon>
        <taxon>Pseudomonadota</taxon>
        <taxon>Gammaproteobacteria</taxon>
        <taxon>Enterobacterales</taxon>
        <taxon>Enterobacteriaceae</taxon>
        <taxon>Candidatus Moranella</taxon>
    </lineage>
</organism>
<reference key="1">
    <citation type="submission" date="2010-09" db="EMBL/GenBank/DDBJ databases">
        <title>An interdependent metabolic patchwork in the nested three-way symbiosis of mealybugs.</title>
        <authorList>
            <person name="McCutcheon J.P."/>
            <person name="von Dohlen C.D."/>
        </authorList>
    </citation>
    <scope>NUCLEOTIDE SEQUENCE</scope>
    <source>
        <strain>PCIT</strain>
    </source>
</reference>
<proteinExistence type="predicted"/>
<dbReference type="InterPro" id="IPR001279">
    <property type="entry name" value="Metallo-B-lactamas"/>
</dbReference>
<dbReference type="GO" id="GO:0016787">
    <property type="term" value="F:hydrolase activity"/>
    <property type="evidence" value="ECO:0007669"/>
    <property type="project" value="UniProtKB-KW"/>
</dbReference>
<dbReference type="Pfam" id="PF00753">
    <property type="entry name" value="Lactamase_B"/>
    <property type="match status" value="1"/>
</dbReference>
<name>F7XY31_MOREP</name>
<comment type="cofactor">
    <cofactor evidence="1">
        <name>Zn(2+)</name>
        <dbReference type="ChEBI" id="CHEBI:29105"/>
    </cofactor>
</comment>
<dbReference type="OrthoDB" id="9802991at2"/>
<gene>
    <name evidence="6" type="primary">gloB</name>
    <name evidence="6" type="ordered locus">MEPCIT_380</name>
</gene>
<dbReference type="Proteomes" id="UP000000504">
    <property type="component" value="Chromosome"/>
</dbReference>
<evidence type="ECO:0000313" key="6">
    <source>
        <dbReference type="EMBL" id="AEI75007.1"/>
    </source>
</evidence>
<accession>F7XY31</accession>
<evidence type="ECO:0000256" key="4">
    <source>
        <dbReference type="ARBA" id="ARBA00022833"/>
    </source>
</evidence>
<dbReference type="CDD" id="cd07737">
    <property type="entry name" value="YcbL-like_MBL-fold"/>
    <property type="match status" value="1"/>
</dbReference>
<keyword evidence="2" id="KW-0479">Metal-binding</keyword>
<dbReference type="STRING" id="903503.MEPCIT_380"/>
<keyword evidence="7" id="KW-1185">Reference proteome</keyword>
<evidence type="ECO:0000256" key="1">
    <source>
        <dbReference type="ARBA" id="ARBA00001947"/>
    </source>
</evidence>
<dbReference type="PANTHER" id="PTHR46233:SF3">
    <property type="entry name" value="HYDROXYACYLGLUTATHIONE HYDROLASE GLOC"/>
    <property type="match status" value="1"/>
</dbReference>
<dbReference type="KEGG" id="men:MEPCIT_380"/>
<reference evidence="6 7" key="2">
    <citation type="journal article" date="2011" name="Curr. Biol.">
        <title>An interdependent metabolic patchwork in the nested symbiosis of mealybugs.</title>
        <authorList>
            <person name="McCutcheon J.P."/>
            <person name="von Dohlen C.D."/>
        </authorList>
    </citation>
    <scope>NUCLEOTIDE SEQUENCE [LARGE SCALE GENOMIC DNA]</scope>
    <source>
        <strain evidence="6 7">PCIT</strain>
    </source>
</reference>